<comment type="caution">
    <text evidence="1">The sequence shown here is derived from an EMBL/GenBank/DDBJ whole genome shotgun (WGS) entry which is preliminary data.</text>
</comment>
<protein>
    <submittedName>
        <fullName evidence="1">Uncharacterized protein</fullName>
    </submittedName>
</protein>
<name>A0ACB9RFQ8_9MYRT</name>
<proteinExistence type="predicted"/>
<gene>
    <name evidence="1" type="ORF">MLD38_015366</name>
</gene>
<accession>A0ACB9RFQ8</accession>
<keyword evidence="2" id="KW-1185">Reference proteome</keyword>
<evidence type="ECO:0000313" key="2">
    <source>
        <dbReference type="Proteomes" id="UP001057402"/>
    </source>
</evidence>
<dbReference type="EMBL" id="CM042883">
    <property type="protein sequence ID" value="KAI4377788.1"/>
    <property type="molecule type" value="Genomic_DNA"/>
</dbReference>
<reference evidence="2" key="1">
    <citation type="journal article" date="2023" name="Front. Plant Sci.">
        <title>Chromosomal-level genome assembly of Melastoma candidum provides insights into trichome evolution.</title>
        <authorList>
            <person name="Zhong Y."/>
            <person name="Wu W."/>
            <person name="Sun C."/>
            <person name="Zou P."/>
            <person name="Liu Y."/>
            <person name="Dai S."/>
            <person name="Zhou R."/>
        </authorList>
    </citation>
    <scope>NUCLEOTIDE SEQUENCE [LARGE SCALE GENOMIC DNA]</scope>
</reference>
<sequence>MSSPHDDDDNSRKRPSPDASSSSSSCKRPKPAATEGIIPDTKEENDEDVLLSWLTLDEQDVTQLMDFLSPSPPPSAPSAPREEDDAPSPPLSKVRFADNPREDARLEVIRSSSAFITIDLNEESCGSSFSEFESSVMSSFDRCGNSIGGGGAWAATAADMAFWCAWTGVSGGVEAVVVSSGTHCGGDGAPQLPWDGDGGGGL</sequence>
<evidence type="ECO:0000313" key="1">
    <source>
        <dbReference type="EMBL" id="KAI4377788.1"/>
    </source>
</evidence>
<organism evidence="1 2">
    <name type="scientific">Melastoma candidum</name>
    <dbReference type="NCBI Taxonomy" id="119954"/>
    <lineage>
        <taxon>Eukaryota</taxon>
        <taxon>Viridiplantae</taxon>
        <taxon>Streptophyta</taxon>
        <taxon>Embryophyta</taxon>
        <taxon>Tracheophyta</taxon>
        <taxon>Spermatophyta</taxon>
        <taxon>Magnoliopsida</taxon>
        <taxon>eudicotyledons</taxon>
        <taxon>Gunneridae</taxon>
        <taxon>Pentapetalae</taxon>
        <taxon>rosids</taxon>
        <taxon>malvids</taxon>
        <taxon>Myrtales</taxon>
        <taxon>Melastomataceae</taxon>
        <taxon>Melastomatoideae</taxon>
        <taxon>Melastomateae</taxon>
        <taxon>Melastoma</taxon>
    </lineage>
</organism>
<dbReference type="Proteomes" id="UP001057402">
    <property type="component" value="Chromosome 4"/>
</dbReference>